<dbReference type="HOGENOM" id="CLU_892093_0_0_1"/>
<gene>
    <name evidence="2" type="ORF">CRE_30446</name>
</gene>
<sequence>MNPQQRVAPSNFSILEDDDVETRIVVLEEIGKLWKTQSTDPSLYSKVSDGVYARIGKRFSPAILKKVLSKTEVEYRKLLNSAIATSNVSNQVMQWWLHSWPYNKAFAFRFKDFKAFEKKKREEKKKDEEEEELRNRAARRLLSAQRRAQRNQTPQPLGNGLSTPTMPAALGGTQARARAPKRSAPQQAQGAGTPRIPRSASGMGNGFLTPSKRAAPQLDQRAGIQQTPHLPSMRNGSPPPAIASAFGRFGILGAGPVQNEPSRADLAVQEVVQVANVVNTFHPNSAGLFERVMKDALLKFWSEMAKGSNGGV</sequence>
<name>E3NDZ2_CAERE</name>
<evidence type="ECO:0000313" key="2">
    <source>
        <dbReference type="EMBL" id="EFO94190.1"/>
    </source>
</evidence>
<dbReference type="Pfam" id="PF03353">
    <property type="entry name" value="Lin-8"/>
    <property type="match status" value="1"/>
</dbReference>
<keyword evidence="3" id="KW-1185">Reference proteome</keyword>
<dbReference type="GeneID" id="9822701"/>
<dbReference type="RefSeq" id="XP_003093372.2">
    <property type="nucleotide sequence ID" value="XM_003093324.2"/>
</dbReference>
<accession>E3NDZ2</accession>
<feature type="region of interest" description="Disordered" evidence="1">
    <location>
        <begin position="144"/>
        <end position="211"/>
    </location>
</feature>
<dbReference type="InterPro" id="IPR005020">
    <property type="entry name" value="LIN-8"/>
</dbReference>
<dbReference type="CTD" id="9822701"/>
<protein>
    <submittedName>
        <fullName evidence="2">Uncharacterized protein</fullName>
    </submittedName>
</protein>
<reference evidence="2" key="1">
    <citation type="submission" date="2007-07" db="EMBL/GenBank/DDBJ databases">
        <title>PCAP assembly of the Caenorhabditis remanei genome.</title>
        <authorList>
            <consortium name="The Caenorhabditis remanei Sequencing Consortium"/>
            <person name="Wilson R.K."/>
        </authorList>
    </citation>
    <scope>NUCLEOTIDE SEQUENCE [LARGE SCALE GENOMIC DNA]</scope>
    <source>
        <strain evidence="2">PB4641</strain>
    </source>
</reference>
<dbReference type="Proteomes" id="UP000008281">
    <property type="component" value="Unassembled WGS sequence"/>
</dbReference>
<feature type="compositionally biased region" description="Polar residues" evidence="1">
    <location>
        <begin position="153"/>
        <end position="165"/>
    </location>
</feature>
<dbReference type="EMBL" id="DS268615">
    <property type="protein sequence ID" value="EFO94190.1"/>
    <property type="molecule type" value="Genomic_DNA"/>
</dbReference>
<organism evidence="3">
    <name type="scientific">Caenorhabditis remanei</name>
    <name type="common">Caenorhabditis vulgaris</name>
    <dbReference type="NCBI Taxonomy" id="31234"/>
    <lineage>
        <taxon>Eukaryota</taxon>
        <taxon>Metazoa</taxon>
        <taxon>Ecdysozoa</taxon>
        <taxon>Nematoda</taxon>
        <taxon>Chromadorea</taxon>
        <taxon>Rhabditida</taxon>
        <taxon>Rhabditina</taxon>
        <taxon>Rhabditomorpha</taxon>
        <taxon>Rhabditoidea</taxon>
        <taxon>Rhabditidae</taxon>
        <taxon>Peloderinae</taxon>
        <taxon>Caenorhabditis</taxon>
    </lineage>
</organism>
<dbReference type="AlphaFoldDB" id="E3NDZ2"/>
<evidence type="ECO:0000313" key="3">
    <source>
        <dbReference type="Proteomes" id="UP000008281"/>
    </source>
</evidence>
<proteinExistence type="predicted"/>
<evidence type="ECO:0000256" key="1">
    <source>
        <dbReference type="SAM" id="MobiDB-lite"/>
    </source>
</evidence>
<dbReference type="KEGG" id="crq:GCK72_025210"/>